<feature type="region of interest" description="Disordered" evidence="1">
    <location>
        <begin position="110"/>
        <end position="131"/>
    </location>
</feature>
<dbReference type="AlphaFoldDB" id="A0A8J2JKS2"/>
<feature type="region of interest" description="Disordered" evidence="1">
    <location>
        <begin position="219"/>
        <end position="238"/>
    </location>
</feature>
<feature type="region of interest" description="Disordered" evidence="1">
    <location>
        <begin position="322"/>
        <end position="357"/>
    </location>
</feature>
<keyword evidence="5" id="KW-1185">Reference proteome</keyword>
<evidence type="ECO:0000259" key="3">
    <source>
        <dbReference type="PROSITE" id="PS01186"/>
    </source>
</evidence>
<feature type="compositionally biased region" description="Basic and acidic residues" evidence="1">
    <location>
        <begin position="336"/>
        <end position="347"/>
    </location>
</feature>
<gene>
    <name evidence="4" type="ORF">AFUS01_LOCUS10072</name>
</gene>
<feature type="compositionally biased region" description="Polar residues" evidence="1">
    <location>
        <begin position="72"/>
        <end position="87"/>
    </location>
</feature>
<keyword evidence="2" id="KW-0732">Signal</keyword>
<protein>
    <recommendedName>
        <fullName evidence="3">EGF-like domain-containing protein</fullName>
    </recommendedName>
</protein>
<feature type="domain" description="EGF-like" evidence="3">
    <location>
        <begin position="547"/>
        <end position="562"/>
    </location>
</feature>
<evidence type="ECO:0000256" key="2">
    <source>
        <dbReference type="SAM" id="SignalP"/>
    </source>
</evidence>
<sequence>MLTIKLILLCLVPVLTKGSAVDQWQPLSYYFNRVPKLTPIFYGSPSSLNPTFLKASGSGPDCPKGKSHKDVTVQSGTNSFGTVSSAQGNDFNNHNSISVPVPGFTHYKSSNSYPNSKTYVNQGQNHRTSNNNMDQVIFNEPVNVQPKSENQAAATSYNANSNQNDDYSQDQNSQSDVFTQNNINITASTLYQIPGMEHLRNCVPIPGTDGACVILQDDTNSDHHSETSTAKSVPPSKELIYVPPKTPIPRVNFRANEGNQNQNGNNYYDTPFNLRDRFVNINTNQNTRVRPVFSLRNNNNQVSGQTGSPGGVSSQILPSPQALHANANGNANAVGFDKHSEGSEKVPGKKTHPPMDSLPVSPEFYMQFLKLWSLYHKRYGCSFRPLAPNRKRSVKGKNKKNKTKKTVNPELSTGLAQAGTIARMRTVLVLTLSIVSLLAQVRALGFYREIGEPCLQKSYWETTRKGTCDEQKGYSCQNYPEYGGWVCACSVPYGYDPHSNECRRKLGSHCQHMNLSRTKDVNWYDKCQENAECALGSSVSGRPAGVCKCKPGYDLSFGGDFCERLY</sequence>
<evidence type="ECO:0000313" key="5">
    <source>
        <dbReference type="Proteomes" id="UP000708208"/>
    </source>
</evidence>
<proteinExistence type="predicted"/>
<feature type="chain" id="PRO_5035234394" description="EGF-like domain-containing protein" evidence="2">
    <location>
        <begin position="19"/>
        <end position="566"/>
    </location>
</feature>
<feature type="region of interest" description="Disordered" evidence="1">
    <location>
        <begin position="59"/>
        <end position="87"/>
    </location>
</feature>
<dbReference type="InterPro" id="IPR000742">
    <property type="entry name" value="EGF"/>
</dbReference>
<dbReference type="EMBL" id="CAJVCH010073980">
    <property type="protein sequence ID" value="CAG7720817.1"/>
    <property type="molecule type" value="Genomic_DNA"/>
</dbReference>
<name>A0A8J2JKS2_9HEXA</name>
<comment type="caution">
    <text evidence="4">The sequence shown here is derived from an EMBL/GenBank/DDBJ whole genome shotgun (WGS) entry which is preliminary data.</text>
</comment>
<organism evidence="4 5">
    <name type="scientific">Allacma fusca</name>
    <dbReference type="NCBI Taxonomy" id="39272"/>
    <lineage>
        <taxon>Eukaryota</taxon>
        <taxon>Metazoa</taxon>
        <taxon>Ecdysozoa</taxon>
        <taxon>Arthropoda</taxon>
        <taxon>Hexapoda</taxon>
        <taxon>Collembola</taxon>
        <taxon>Symphypleona</taxon>
        <taxon>Sminthuridae</taxon>
        <taxon>Allacma</taxon>
    </lineage>
</organism>
<feature type="region of interest" description="Disordered" evidence="1">
    <location>
        <begin position="298"/>
        <end position="317"/>
    </location>
</feature>
<feature type="signal peptide" evidence="2">
    <location>
        <begin position="1"/>
        <end position="18"/>
    </location>
</feature>
<dbReference type="PROSITE" id="PS01186">
    <property type="entry name" value="EGF_2"/>
    <property type="match status" value="1"/>
</dbReference>
<evidence type="ECO:0000256" key="1">
    <source>
        <dbReference type="SAM" id="MobiDB-lite"/>
    </source>
</evidence>
<dbReference type="Proteomes" id="UP000708208">
    <property type="component" value="Unassembled WGS sequence"/>
</dbReference>
<accession>A0A8J2JKS2</accession>
<reference evidence="4" key="1">
    <citation type="submission" date="2021-06" db="EMBL/GenBank/DDBJ databases">
        <authorList>
            <person name="Hodson N. C."/>
            <person name="Mongue J. A."/>
            <person name="Jaron S. K."/>
        </authorList>
    </citation>
    <scope>NUCLEOTIDE SEQUENCE</scope>
</reference>
<evidence type="ECO:0000313" key="4">
    <source>
        <dbReference type="EMBL" id="CAG7720817.1"/>
    </source>
</evidence>